<feature type="compositionally biased region" description="Basic and acidic residues" evidence="1">
    <location>
        <begin position="185"/>
        <end position="194"/>
    </location>
</feature>
<dbReference type="PANTHER" id="PTHR42815">
    <property type="entry name" value="FAD-BINDING, PUTATIVE (AFU_ORTHOLOGUE AFUA_6G07600)-RELATED"/>
    <property type="match status" value="1"/>
</dbReference>
<feature type="domain" description="Pyridoxamine 5'-phosphate oxidase N-terminal" evidence="2">
    <location>
        <begin position="48"/>
        <end position="177"/>
    </location>
</feature>
<feature type="region of interest" description="Disordered" evidence="1">
    <location>
        <begin position="1"/>
        <end position="20"/>
    </location>
</feature>
<dbReference type="Gene3D" id="2.30.110.10">
    <property type="entry name" value="Electron Transport, Fmn-binding Protein, Chain A"/>
    <property type="match status" value="1"/>
</dbReference>
<dbReference type="Pfam" id="PF01243">
    <property type="entry name" value="PNPOx_N"/>
    <property type="match status" value="1"/>
</dbReference>
<dbReference type="EMBL" id="FZOD01000013">
    <property type="protein sequence ID" value="SNS66666.1"/>
    <property type="molecule type" value="Genomic_DNA"/>
</dbReference>
<dbReference type="AlphaFoldDB" id="A0A239GBF1"/>
<evidence type="ECO:0000256" key="1">
    <source>
        <dbReference type="SAM" id="MobiDB-lite"/>
    </source>
</evidence>
<evidence type="ECO:0000313" key="3">
    <source>
        <dbReference type="EMBL" id="SNS66666.1"/>
    </source>
</evidence>
<gene>
    <name evidence="3" type="ORF">SAMN05216276_1013126</name>
</gene>
<feature type="region of interest" description="Disordered" evidence="1">
    <location>
        <begin position="185"/>
        <end position="230"/>
    </location>
</feature>
<reference evidence="3 4" key="1">
    <citation type="submission" date="2017-06" db="EMBL/GenBank/DDBJ databases">
        <authorList>
            <person name="Kim H.J."/>
            <person name="Triplett B.A."/>
        </authorList>
    </citation>
    <scope>NUCLEOTIDE SEQUENCE [LARGE SCALE GENOMIC DNA]</scope>
    <source>
        <strain evidence="3 4">CGMCC 4.2132</strain>
    </source>
</reference>
<dbReference type="PANTHER" id="PTHR42815:SF2">
    <property type="entry name" value="FAD-BINDING, PUTATIVE (AFU_ORTHOLOGUE AFUA_6G07600)-RELATED"/>
    <property type="match status" value="1"/>
</dbReference>
<accession>A0A239GBF1</accession>
<keyword evidence="4" id="KW-1185">Reference proteome</keyword>
<dbReference type="InterPro" id="IPR012349">
    <property type="entry name" value="Split_barrel_FMN-bd"/>
</dbReference>
<proteinExistence type="predicted"/>
<dbReference type="Proteomes" id="UP000198282">
    <property type="component" value="Unassembled WGS sequence"/>
</dbReference>
<organism evidence="3 4">
    <name type="scientific">Streptosporangium subroseum</name>
    <dbReference type="NCBI Taxonomy" id="106412"/>
    <lineage>
        <taxon>Bacteria</taxon>
        <taxon>Bacillati</taxon>
        <taxon>Actinomycetota</taxon>
        <taxon>Actinomycetes</taxon>
        <taxon>Streptosporangiales</taxon>
        <taxon>Streptosporangiaceae</taxon>
        <taxon>Streptosporangium</taxon>
    </lineage>
</organism>
<feature type="compositionally biased region" description="Basic and acidic residues" evidence="1">
    <location>
        <begin position="216"/>
        <end position="230"/>
    </location>
</feature>
<protein>
    <recommendedName>
        <fullName evidence="2">Pyridoxamine 5'-phosphate oxidase N-terminal domain-containing protein</fullName>
    </recommendedName>
</protein>
<sequence>MSDLHSPYGGLDSGEHLPGSRGEHVLQRLFDTGDKAKRFYDRQVVDHLTDEMREFLARQEMAFVGTADAAGNCDTTFRAGPPGFVRVLGDRTLIYPEFRGNGVLASLGNIMENAHISLLFVDFFEDLVGLHVNGSATITTSYDAERRHGLVDDDRTAPGRRADRWVTVEVEEAYIHCSKHIPRFSKQDRRERGPAGRKPAGEEYFGVPQLRAAGAESRRPGREEVRERTG</sequence>
<dbReference type="SUPFAM" id="SSF50475">
    <property type="entry name" value="FMN-binding split barrel"/>
    <property type="match status" value="1"/>
</dbReference>
<dbReference type="InterPro" id="IPR011576">
    <property type="entry name" value="Pyridox_Oxase_N"/>
</dbReference>
<name>A0A239GBF1_9ACTN</name>
<dbReference type="RefSeq" id="WP_089208066.1">
    <property type="nucleotide sequence ID" value="NZ_FZOD01000013.1"/>
</dbReference>
<dbReference type="OrthoDB" id="9790331at2"/>
<evidence type="ECO:0000313" key="4">
    <source>
        <dbReference type="Proteomes" id="UP000198282"/>
    </source>
</evidence>
<evidence type="ECO:0000259" key="2">
    <source>
        <dbReference type="Pfam" id="PF01243"/>
    </source>
</evidence>